<evidence type="ECO:0000259" key="5">
    <source>
        <dbReference type="PROSITE" id="PS51194"/>
    </source>
</evidence>
<feature type="region of interest" description="Disordered" evidence="2">
    <location>
        <begin position="182"/>
        <end position="204"/>
    </location>
</feature>
<evidence type="ECO:0000259" key="3">
    <source>
        <dbReference type="PROSITE" id="PS50157"/>
    </source>
</evidence>
<keyword evidence="1" id="KW-0863">Zinc-finger</keyword>
<dbReference type="GO" id="GO:0005524">
    <property type="term" value="F:ATP binding"/>
    <property type="evidence" value="ECO:0007669"/>
    <property type="project" value="InterPro"/>
</dbReference>
<dbReference type="InterPro" id="IPR001650">
    <property type="entry name" value="Helicase_C-like"/>
</dbReference>
<dbReference type="GO" id="GO:0005737">
    <property type="term" value="C:cytoplasm"/>
    <property type="evidence" value="ECO:0007669"/>
    <property type="project" value="TreeGrafter"/>
</dbReference>
<dbReference type="InterPro" id="IPR027417">
    <property type="entry name" value="P-loop_NTPase"/>
</dbReference>
<protein>
    <submittedName>
        <fullName evidence="6">Uncharacterized protein</fullName>
    </submittedName>
</protein>
<dbReference type="PANTHER" id="PTHR14074">
    <property type="entry name" value="HELICASE WITH DEATH DOMAIN-RELATED"/>
    <property type="match status" value="1"/>
</dbReference>
<dbReference type="AlphaFoldDB" id="A0AAD9N2V0"/>
<dbReference type="SUPFAM" id="SSF57667">
    <property type="entry name" value="beta-beta-alpha zinc fingers"/>
    <property type="match status" value="5"/>
</dbReference>
<dbReference type="Pfam" id="PF00271">
    <property type="entry name" value="Helicase_C"/>
    <property type="match status" value="1"/>
</dbReference>
<dbReference type="Gene3D" id="3.30.160.60">
    <property type="entry name" value="Classic Zinc Finger"/>
    <property type="match status" value="5"/>
</dbReference>
<dbReference type="SMART" id="SM00487">
    <property type="entry name" value="DEXDc"/>
    <property type="match status" value="1"/>
</dbReference>
<dbReference type="InterPro" id="IPR014001">
    <property type="entry name" value="Helicase_ATP-bd"/>
</dbReference>
<name>A0AAD9N2V0_9ANNE</name>
<dbReference type="InterPro" id="IPR003604">
    <property type="entry name" value="Matrin/U1-like-C_Znf_C2H2"/>
</dbReference>
<evidence type="ECO:0000256" key="1">
    <source>
        <dbReference type="PROSITE-ProRule" id="PRU00042"/>
    </source>
</evidence>
<dbReference type="SMART" id="SM00451">
    <property type="entry name" value="ZnF_U1"/>
    <property type="match status" value="5"/>
</dbReference>
<keyword evidence="1" id="KW-0862">Zinc</keyword>
<keyword evidence="7" id="KW-1185">Reference proteome</keyword>
<dbReference type="SMART" id="SM00355">
    <property type="entry name" value="ZnF_C2H2"/>
    <property type="match status" value="7"/>
</dbReference>
<dbReference type="Pfam" id="PF04851">
    <property type="entry name" value="ResIII"/>
    <property type="match status" value="1"/>
</dbReference>
<dbReference type="PROSITE" id="PS00028">
    <property type="entry name" value="ZINC_FINGER_C2H2_1"/>
    <property type="match status" value="5"/>
</dbReference>
<gene>
    <name evidence="6" type="ORF">LSH36_337g01042</name>
</gene>
<feature type="domain" description="C2H2-type" evidence="3">
    <location>
        <begin position="279"/>
        <end position="306"/>
    </location>
</feature>
<dbReference type="GO" id="GO:0008270">
    <property type="term" value="F:zinc ion binding"/>
    <property type="evidence" value="ECO:0007669"/>
    <property type="project" value="UniProtKB-KW"/>
</dbReference>
<dbReference type="GO" id="GO:0003677">
    <property type="term" value="F:DNA binding"/>
    <property type="evidence" value="ECO:0007669"/>
    <property type="project" value="InterPro"/>
</dbReference>
<dbReference type="PROSITE" id="PS50157">
    <property type="entry name" value="ZINC_FINGER_C2H2_2"/>
    <property type="match status" value="2"/>
</dbReference>
<dbReference type="Gene3D" id="3.40.50.300">
    <property type="entry name" value="P-loop containing nucleotide triphosphate hydrolases"/>
    <property type="match status" value="2"/>
</dbReference>
<evidence type="ECO:0000313" key="7">
    <source>
        <dbReference type="Proteomes" id="UP001208570"/>
    </source>
</evidence>
<dbReference type="PANTHER" id="PTHR14074:SF16">
    <property type="entry name" value="ANTIVIRAL INNATE IMMUNE RESPONSE RECEPTOR RIG-I"/>
    <property type="match status" value="1"/>
</dbReference>
<proteinExistence type="predicted"/>
<dbReference type="InterPro" id="IPR006935">
    <property type="entry name" value="Helicase/UvrB_N"/>
</dbReference>
<keyword evidence="1" id="KW-0479">Metal-binding</keyword>
<evidence type="ECO:0000256" key="2">
    <source>
        <dbReference type="SAM" id="MobiDB-lite"/>
    </source>
</evidence>
<feature type="domain" description="Helicase C-terminal" evidence="5">
    <location>
        <begin position="892"/>
        <end position="1060"/>
    </location>
</feature>
<dbReference type="SUPFAM" id="SSF52540">
    <property type="entry name" value="P-loop containing nucleoside triphosphate hydrolases"/>
    <property type="match status" value="1"/>
</dbReference>
<dbReference type="Proteomes" id="UP001208570">
    <property type="component" value="Unassembled WGS sequence"/>
</dbReference>
<dbReference type="EMBL" id="JAODUP010000337">
    <property type="protein sequence ID" value="KAK2152199.1"/>
    <property type="molecule type" value="Genomic_DNA"/>
</dbReference>
<dbReference type="GO" id="GO:0016787">
    <property type="term" value="F:hydrolase activity"/>
    <property type="evidence" value="ECO:0007669"/>
    <property type="project" value="InterPro"/>
</dbReference>
<feature type="domain" description="Helicase ATP-binding" evidence="4">
    <location>
        <begin position="519"/>
        <end position="704"/>
    </location>
</feature>
<dbReference type="PROSITE" id="PS51192">
    <property type="entry name" value="HELICASE_ATP_BIND_1"/>
    <property type="match status" value="1"/>
</dbReference>
<dbReference type="SMART" id="SM00490">
    <property type="entry name" value="HELICc"/>
    <property type="match status" value="1"/>
</dbReference>
<reference evidence="6" key="1">
    <citation type="journal article" date="2023" name="Mol. Biol. Evol.">
        <title>Third-Generation Sequencing Reveals the Adaptive Role of the Epigenome in Three Deep-Sea Polychaetes.</title>
        <authorList>
            <person name="Perez M."/>
            <person name="Aroh O."/>
            <person name="Sun Y."/>
            <person name="Lan Y."/>
            <person name="Juniper S.K."/>
            <person name="Young C.R."/>
            <person name="Angers B."/>
            <person name="Qian P.Y."/>
        </authorList>
    </citation>
    <scope>NUCLEOTIDE SEQUENCE</scope>
    <source>
        <strain evidence="6">P08H-3</strain>
    </source>
</reference>
<evidence type="ECO:0000313" key="6">
    <source>
        <dbReference type="EMBL" id="KAK2152199.1"/>
    </source>
</evidence>
<evidence type="ECO:0000259" key="4">
    <source>
        <dbReference type="PROSITE" id="PS51192"/>
    </source>
</evidence>
<comment type="caution">
    <text evidence="6">The sequence shown here is derived from an EMBL/GenBank/DDBJ whole genome shotgun (WGS) entry which is preliminary data.</text>
</comment>
<dbReference type="InterPro" id="IPR051363">
    <property type="entry name" value="RLR_Helicase"/>
</dbReference>
<sequence>MDLSSSSHCEICNISLTGEMPALQHYSGEKHKKRLLQLGAGTLEKVKNVNIDAIPECGAEFSGTRGFCHVCDKELTSRVVYEQHIAGKSHAKAHEIWRRKNSLVQKSQMVGMLSSGGLSEAVSPKLNDFKRPLSGSDVQESKKCYYFDHDKEKGGCDACGVKFTDFKELLVHLKTDDHKDEETTWESAPNKSMKKPTTKTYSQESNLKLNTDEALAITRMAEGINPADNTSWHHCKYCKKSMNTIDQLKLHEASPKHKKTVDRIKAGLGQHIAEQTIWRSCSLCGKKVNSDEQLKIHMKSHNLKNRIGELSENVNLGIAGIRLCEVKENDEDGSAHTSSVKREDVSSSNWAHGWQRGTLEEDEVKINIGKITAGFHECILSPKSQLKSEDKMLAENSELKKSWFPYCCVICDIGFTGEKPYLQHLEGKSHARKVQLQNQIDEDGFLLTSPYKYHCSICDAPFYTERDLQAHIEGKRHIEKAVKVCKAPKISSIVVRKSGSSLPESDLILYKPRDYQIKLYKQAMLNDTVCFLPTGTGKTLVAMMVLRDMLSQNPNHSAVFLVDKILLGFQQYQVIKKQIGEKYFRRYDADKKSIVERTLNIALVCSGKHITESCQPLWQHDVIVATAAYYENLLDNGTLHWDSNCLVILDEAHHCAKEHPYCRVMISHHHPTDIWKPKILGLTASPAGKSSLEKTTVMMKQLLKNLGGVKLITAETDELQQYSSNTPLIIKKISLTEAENTLRVALWQHLLKCTKNLNERTNIAKILDRWPFDGFDNLDDDLMKDFVVNIAESFQDLMCLVTPNRNEDAIQVNVLKDHTTVIAQAIFAIQEVGLQCAWYYLKKLTQESFLGKFSNVEGLEVECSRIKILMSGYDKTKPLDLDDLLEAEEFPVIKELLNNLVTEVDWNVETKPRPMVLVLARQRKDVKVLKRILANSSQLKARNIEITYIIGHGPNNSDGMSVKKQDATFQEIKDHKYQVVVATSIAEEGIDIPECEMVVQMDPPTNVNSLVQIRGRARKRNSKFLALCRDQRQVDVLESLKKQEKYMIQAAKQIMAQQFD</sequence>
<organism evidence="6 7">
    <name type="scientific">Paralvinella palmiformis</name>
    <dbReference type="NCBI Taxonomy" id="53620"/>
    <lineage>
        <taxon>Eukaryota</taxon>
        <taxon>Metazoa</taxon>
        <taxon>Spiralia</taxon>
        <taxon>Lophotrochozoa</taxon>
        <taxon>Annelida</taxon>
        <taxon>Polychaeta</taxon>
        <taxon>Sedentaria</taxon>
        <taxon>Canalipalpata</taxon>
        <taxon>Terebellida</taxon>
        <taxon>Terebelliformia</taxon>
        <taxon>Alvinellidae</taxon>
        <taxon>Paralvinella</taxon>
    </lineage>
</organism>
<dbReference type="Pfam" id="PF12874">
    <property type="entry name" value="zf-met"/>
    <property type="match status" value="5"/>
</dbReference>
<dbReference type="PROSITE" id="PS51194">
    <property type="entry name" value="HELICASE_CTER"/>
    <property type="match status" value="1"/>
</dbReference>
<feature type="domain" description="C2H2-type" evidence="3">
    <location>
        <begin position="154"/>
        <end position="183"/>
    </location>
</feature>
<dbReference type="InterPro" id="IPR036236">
    <property type="entry name" value="Znf_C2H2_sf"/>
</dbReference>
<accession>A0AAD9N2V0</accession>
<dbReference type="InterPro" id="IPR013087">
    <property type="entry name" value="Znf_C2H2_type"/>
</dbReference>